<evidence type="ECO:0000313" key="3">
    <source>
        <dbReference type="Proteomes" id="UP000252519"/>
    </source>
</evidence>
<name>A0A368FLA5_ANCCA</name>
<dbReference type="Proteomes" id="UP000252519">
    <property type="component" value="Unassembled WGS sequence"/>
</dbReference>
<sequence>MVMVRLIEVSSSEMSDELRDDECIAALKGLLVLLGEGRRCYVDESNVPHLDTRFRIFDSYLASLSSRKFHELTRLYPQEFEVVHSRLATNLEHHETHRSPVTTRHRYVGHTESFVQMGGEFALGTSTACNFCMMRLSHYLCAAPGEKRRPIQNEVGLPSGGRSSRRETGGNSSELLLFT</sequence>
<dbReference type="STRING" id="29170.A0A368FLA5"/>
<dbReference type="AlphaFoldDB" id="A0A368FLA5"/>
<accession>A0A368FLA5</accession>
<feature type="region of interest" description="Disordered" evidence="1">
    <location>
        <begin position="150"/>
        <end position="179"/>
    </location>
</feature>
<comment type="caution">
    <text evidence="2">The sequence shown here is derived from an EMBL/GenBank/DDBJ whole genome shotgun (WGS) entry which is preliminary data.</text>
</comment>
<dbReference type="OrthoDB" id="6627079at2759"/>
<keyword evidence="3" id="KW-1185">Reference proteome</keyword>
<evidence type="ECO:0000313" key="2">
    <source>
        <dbReference type="EMBL" id="RCN32832.1"/>
    </source>
</evidence>
<evidence type="ECO:0000256" key="1">
    <source>
        <dbReference type="SAM" id="MobiDB-lite"/>
    </source>
</evidence>
<proteinExistence type="predicted"/>
<gene>
    <name evidence="2" type="ORF">ANCCAN_21355</name>
</gene>
<organism evidence="2 3">
    <name type="scientific">Ancylostoma caninum</name>
    <name type="common">Dog hookworm</name>
    <dbReference type="NCBI Taxonomy" id="29170"/>
    <lineage>
        <taxon>Eukaryota</taxon>
        <taxon>Metazoa</taxon>
        <taxon>Ecdysozoa</taxon>
        <taxon>Nematoda</taxon>
        <taxon>Chromadorea</taxon>
        <taxon>Rhabditida</taxon>
        <taxon>Rhabditina</taxon>
        <taxon>Rhabditomorpha</taxon>
        <taxon>Strongyloidea</taxon>
        <taxon>Ancylostomatidae</taxon>
        <taxon>Ancylostomatinae</taxon>
        <taxon>Ancylostoma</taxon>
    </lineage>
</organism>
<reference evidence="2 3" key="1">
    <citation type="submission" date="2014-10" db="EMBL/GenBank/DDBJ databases">
        <title>Draft genome of the hookworm Ancylostoma caninum.</title>
        <authorList>
            <person name="Mitreva M."/>
        </authorList>
    </citation>
    <scope>NUCLEOTIDE SEQUENCE [LARGE SCALE GENOMIC DNA]</scope>
    <source>
        <strain evidence="2 3">Baltimore</strain>
    </source>
</reference>
<dbReference type="EMBL" id="JOJR01001023">
    <property type="protein sequence ID" value="RCN32832.1"/>
    <property type="molecule type" value="Genomic_DNA"/>
</dbReference>
<protein>
    <submittedName>
        <fullName evidence="2">Uncharacterized protein</fullName>
    </submittedName>
</protein>